<dbReference type="AlphaFoldDB" id="A0AA41G2Q5"/>
<feature type="compositionally biased region" description="Basic and acidic residues" evidence="1">
    <location>
        <begin position="151"/>
        <end position="168"/>
    </location>
</feature>
<dbReference type="RefSeq" id="WP_162413478.1">
    <property type="nucleotide sequence ID" value="NZ_JAHQXE010000003.1"/>
</dbReference>
<gene>
    <name evidence="2" type="ORF">KTS37_11195</name>
</gene>
<evidence type="ECO:0000313" key="3">
    <source>
        <dbReference type="Proteomes" id="UP001166304"/>
    </source>
</evidence>
<accession>A0AA41G2Q5</accession>
<comment type="caution">
    <text evidence="2">The sequence shown here is derived from an EMBL/GenBank/DDBJ whole genome shotgun (WGS) entry which is preliminary data.</text>
</comment>
<dbReference type="Proteomes" id="UP001166304">
    <property type="component" value="Unassembled WGS sequence"/>
</dbReference>
<organism evidence="2 3">
    <name type="scientific">Haloarcula salina</name>
    <dbReference type="NCBI Taxonomy" id="1429914"/>
    <lineage>
        <taxon>Archaea</taxon>
        <taxon>Methanobacteriati</taxon>
        <taxon>Methanobacteriota</taxon>
        <taxon>Stenosarchaea group</taxon>
        <taxon>Halobacteria</taxon>
        <taxon>Halobacteriales</taxon>
        <taxon>Haloarculaceae</taxon>
        <taxon>Haloarcula</taxon>
    </lineage>
</organism>
<name>A0AA41G2Q5_9EURY</name>
<keyword evidence="3" id="KW-1185">Reference proteome</keyword>
<feature type="region of interest" description="Disordered" evidence="1">
    <location>
        <begin position="151"/>
        <end position="170"/>
    </location>
</feature>
<reference evidence="2" key="1">
    <citation type="submission" date="2021-06" db="EMBL/GenBank/DDBJ databases">
        <title>New haloarchaea isolates fom saline soil.</title>
        <authorList>
            <person name="Duran-Viseras A."/>
            <person name="Sanchez-Porro C.S."/>
            <person name="Ventosa A."/>
        </authorList>
    </citation>
    <scope>NUCLEOTIDE SEQUENCE</scope>
    <source>
        <strain evidence="2">JCM 18369</strain>
    </source>
</reference>
<dbReference type="EMBL" id="JAHQXE010000003">
    <property type="protein sequence ID" value="MBV0902354.1"/>
    <property type="molecule type" value="Genomic_DNA"/>
</dbReference>
<evidence type="ECO:0000256" key="1">
    <source>
        <dbReference type="SAM" id="MobiDB-lite"/>
    </source>
</evidence>
<protein>
    <submittedName>
        <fullName evidence="2">Uncharacterized protein</fullName>
    </submittedName>
</protein>
<proteinExistence type="predicted"/>
<sequence length="354" mass="41071">MSAPEVFHDEKLEDLLESATHRVREDRRNNFRTICLSSNLDLKEIAERFSAEFSVTEQGEFYHLNTTYKKYRQKFEVHLYLYEYKQTNTPIIFTLNSSEDIRRKAKSLVNINEALCHLWLPPNEMDAISDELLNIEGCRLTRFIGEKFGKEARSHQERRPEFERREEYSGDDAAQTLEEAKLDYGITPTKLEYELPTKANFTLSNEGEFVMKSGDAEFFFEQIVMDTAVSRVEDMNKQIQSSKLDVVEKEGVEVFDEKSLEIKLENSLDYEDADDLISNLKEDNFYPYNISAEQGSLLLTSRIIDEETGGMFSLTTDGSQVSVLPKHGSSFDSIMRFYRFLVEKFDTNADLIEV</sequence>
<evidence type="ECO:0000313" key="2">
    <source>
        <dbReference type="EMBL" id="MBV0902354.1"/>
    </source>
</evidence>